<gene>
    <name evidence="2" type="ORF">AAFF_G00080570</name>
</gene>
<feature type="transmembrane region" description="Helical" evidence="1">
    <location>
        <begin position="58"/>
        <end position="79"/>
    </location>
</feature>
<proteinExistence type="predicted"/>
<reference evidence="2" key="1">
    <citation type="journal article" date="2023" name="Science">
        <title>Genome structures resolve the early diversification of teleost fishes.</title>
        <authorList>
            <person name="Parey E."/>
            <person name="Louis A."/>
            <person name="Montfort J."/>
            <person name="Bouchez O."/>
            <person name="Roques C."/>
            <person name="Iampietro C."/>
            <person name="Lluch J."/>
            <person name="Castinel A."/>
            <person name="Donnadieu C."/>
            <person name="Desvignes T."/>
            <person name="Floi Bucao C."/>
            <person name="Jouanno E."/>
            <person name="Wen M."/>
            <person name="Mejri S."/>
            <person name="Dirks R."/>
            <person name="Jansen H."/>
            <person name="Henkel C."/>
            <person name="Chen W.J."/>
            <person name="Zahm M."/>
            <person name="Cabau C."/>
            <person name="Klopp C."/>
            <person name="Thompson A.W."/>
            <person name="Robinson-Rechavi M."/>
            <person name="Braasch I."/>
            <person name="Lecointre G."/>
            <person name="Bobe J."/>
            <person name="Postlethwait J.H."/>
            <person name="Berthelot C."/>
            <person name="Roest Crollius H."/>
            <person name="Guiguen Y."/>
        </authorList>
    </citation>
    <scope>NUCLEOTIDE SEQUENCE</scope>
    <source>
        <strain evidence="2">NC1722</strain>
    </source>
</reference>
<evidence type="ECO:0000256" key="1">
    <source>
        <dbReference type="SAM" id="Phobius"/>
    </source>
</evidence>
<dbReference type="EMBL" id="JAINUG010000015">
    <property type="protein sequence ID" value="KAJ8413550.1"/>
    <property type="molecule type" value="Genomic_DNA"/>
</dbReference>
<evidence type="ECO:0000313" key="2">
    <source>
        <dbReference type="EMBL" id="KAJ8413550.1"/>
    </source>
</evidence>
<accession>A0AAD7WYC9</accession>
<organism evidence="2 3">
    <name type="scientific">Aldrovandia affinis</name>
    <dbReference type="NCBI Taxonomy" id="143900"/>
    <lineage>
        <taxon>Eukaryota</taxon>
        <taxon>Metazoa</taxon>
        <taxon>Chordata</taxon>
        <taxon>Craniata</taxon>
        <taxon>Vertebrata</taxon>
        <taxon>Euteleostomi</taxon>
        <taxon>Actinopterygii</taxon>
        <taxon>Neopterygii</taxon>
        <taxon>Teleostei</taxon>
        <taxon>Notacanthiformes</taxon>
        <taxon>Halosauridae</taxon>
        <taxon>Aldrovandia</taxon>
    </lineage>
</organism>
<evidence type="ECO:0000313" key="3">
    <source>
        <dbReference type="Proteomes" id="UP001221898"/>
    </source>
</evidence>
<keyword evidence="1" id="KW-0812">Transmembrane</keyword>
<name>A0AAD7WYC9_9TELE</name>
<keyword evidence="3" id="KW-1185">Reference proteome</keyword>
<dbReference type="Proteomes" id="UP001221898">
    <property type="component" value="Unassembled WGS sequence"/>
</dbReference>
<protein>
    <submittedName>
        <fullName evidence="2">Uncharacterized protein</fullName>
    </submittedName>
</protein>
<keyword evidence="1" id="KW-0472">Membrane</keyword>
<sequence>MLANLMADETLSEDPPMFSVQPAENTEDLDLQMFQFFTSKWFHIQTRASFHHLVANSFFSLVLCFVFQCKVFLITELLTKKSNLPDSQMKKT</sequence>
<dbReference type="AlphaFoldDB" id="A0AAD7WYC9"/>
<keyword evidence="1" id="KW-1133">Transmembrane helix</keyword>
<comment type="caution">
    <text evidence="2">The sequence shown here is derived from an EMBL/GenBank/DDBJ whole genome shotgun (WGS) entry which is preliminary data.</text>
</comment>